<dbReference type="PANTHER" id="PTHR48081">
    <property type="entry name" value="AB HYDROLASE SUPERFAMILY PROTEIN C4A8.06C"/>
    <property type="match status" value="1"/>
</dbReference>
<dbReference type="Gene3D" id="3.40.50.1820">
    <property type="entry name" value="alpha/beta hydrolase"/>
    <property type="match status" value="1"/>
</dbReference>
<organism evidence="3 4">
    <name type="scientific">Paenibacillus algicola</name>
    <dbReference type="NCBI Taxonomy" id="2565926"/>
    <lineage>
        <taxon>Bacteria</taxon>
        <taxon>Bacillati</taxon>
        <taxon>Bacillota</taxon>
        <taxon>Bacilli</taxon>
        <taxon>Bacillales</taxon>
        <taxon>Paenibacillaceae</taxon>
        <taxon>Paenibacillus</taxon>
    </lineage>
</organism>
<evidence type="ECO:0000259" key="2">
    <source>
        <dbReference type="Pfam" id="PF20434"/>
    </source>
</evidence>
<gene>
    <name evidence="3" type="ORF">E6C60_1380</name>
</gene>
<accession>A0A4P8XHT0</accession>
<keyword evidence="1" id="KW-0378">Hydrolase</keyword>
<protein>
    <recommendedName>
        <fullName evidence="2">BD-FAE-like domain-containing protein</fullName>
    </recommendedName>
</protein>
<dbReference type="Pfam" id="PF20434">
    <property type="entry name" value="BD-FAE"/>
    <property type="match status" value="1"/>
</dbReference>
<dbReference type="InterPro" id="IPR049492">
    <property type="entry name" value="BD-FAE-like_dom"/>
</dbReference>
<dbReference type="RefSeq" id="WP_138225171.1">
    <property type="nucleotide sequence ID" value="NZ_CP040396.1"/>
</dbReference>
<evidence type="ECO:0000313" key="3">
    <source>
        <dbReference type="EMBL" id="QCT02096.1"/>
    </source>
</evidence>
<evidence type="ECO:0000256" key="1">
    <source>
        <dbReference type="ARBA" id="ARBA00022801"/>
    </source>
</evidence>
<reference evidence="3 4" key="1">
    <citation type="submission" date="2019-05" db="EMBL/GenBank/DDBJ databases">
        <authorList>
            <person name="Chen C."/>
        </authorList>
    </citation>
    <scope>NUCLEOTIDE SEQUENCE [LARGE SCALE GENOMIC DNA]</scope>
    <source>
        <strain evidence="3 4">HB172198</strain>
    </source>
</reference>
<dbReference type="InterPro" id="IPR050300">
    <property type="entry name" value="GDXG_lipolytic_enzyme"/>
</dbReference>
<dbReference type="OrthoDB" id="9794725at2"/>
<dbReference type="GO" id="GO:0016787">
    <property type="term" value="F:hydrolase activity"/>
    <property type="evidence" value="ECO:0007669"/>
    <property type="project" value="UniProtKB-KW"/>
</dbReference>
<feature type="domain" description="BD-FAE-like" evidence="2">
    <location>
        <begin position="32"/>
        <end position="216"/>
    </location>
</feature>
<dbReference type="Proteomes" id="UP000300879">
    <property type="component" value="Chromosome"/>
</dbReference>
<dbReference type="PANTHER" id="PTHR48081:SF6">
    <property type="entry name" value="PEPTIDASE S9 PROLYL OLIGOPEPTIDASE CATALYTIC DOMAIN-CONTAINING PROTEIN"/>
    <property type="match status" value="1"/>
</dbReference>
<name>A0A4P8XHT0_9BACL</name>
<keyword evidence="4" id="KW-1185">Reference proteome</keyword>
<dbReference type="EMBL" id="CP040396">
    <property type="protein sequence ID" value="QCT02096.1"/>
    <property type="molecule type" value="Genomic_DNA"/>
</dbReference>
<dbReference type="AlphaFoldDB" id="A0A4P8XHT0"/>
<evidence type="ECO:0000313" key="4">
    <source>
        <dbReference type="Proteomes" id="UP000300879"/>
    </source>
</evidence>
<dbReference type="KEGG" id="palo:E6C60_1380"/>
<sequence>MKLWEKNIPGIELEEEGSFEPYIVPHVVESASPHAAVVVFPGGGYFRRAEHEGDPIAEWLNSLGLSAFVVHYRVKPTRYPYPQMDGMHAVKQIRHRAAEWNIDPARIGVLGFSAGGHLAATVCIQAEEGQPDAEDPVDRVSARPDFAVLCYPVISFTQHRHEGSVTNLLGEQPSEEMIRKMSGELQVTSNVPPTFLWHTADDAAVPVENSLMYASALSAQQIPFELHVFPHGRHGLGLSEEDPQVAQWTGLCAEWLRRIEVL</sequence>
<proteinExistence type="predicted"/>
<dbReference type="InterPro" id="IPR029058">
    <property type="entry name" value="AB_hydrolase_fold"/>
</dbReference>
<dbReference type="SUPFAM" id="SSF53474">
    <property type="entry name" value="alpha/beta-Hydrolases"/>
    <property type="match status" value="1"/>
</dbReference>